<dbReference type="PROSITE" id="PS50003">
    <property type="entry name" value="PH_DOMAIN"/>
    <property type="match status" value="1"/>
</dbReference>
<evidence type="ECO:0000313" key="6">
    <source>
        <dbReference type="Proteomes" id="UP001152888"/>
    </source>
</evidence>
<feature type="region of interest" description="Disordered" evidence="2">
    <location>
        <begin position="663"/>
        <end position="704"/>
    </location>
</feature>
<dbReference type="SMART" id="SM00233">
    <property type="entry name" value="PH"/>
    <property type="match status" value="1"/>
</dbReference>
<dbReference type="EMBL" id="CAKOFQ010006913">
    <property type="protein sequence ID" value="CAH1981794.1"/>
    <property type="molecule type" value="Genomic_DNA"/>
</dbReference>
<dbReference type="Proteomes" id="UP001152888">
    <property type="component" value="Unassembled WGS sequence"/>
</dbReference>
<dbReference type="Pfam" id="PF00621">
    <property type="entry name" value="RhoGEF"/>
    <property type="match status" value="1"/>
</dbReference>
<feature type="region of interest" description="Disordered" evidence="2">
    <location>
        <begin position="904"/>
        <end position="938"/>
    </location>
</feature>
<feature type="region of interest" description="Disordered" evidence="2">
    <location>
        <begin position="1132"/>
        <end position="1151"/>
    </location>
</feature>
<dbReference type="InterPro" id="IPR001849">
    <property type="entry name" value="PH_domain"/>
</dbReference>
<proteinExistence type="predicted"/>
<evidence type="ECO:0000259" key="3">
    <source>
        <dbReference type="PROSITE" id="PS50003"/>
    </source>
</evidence>
<gene>
    <name evidence="5" type="ORF">ACAOBT_LOCUS14677</name>
</gene>
<feature type="compositionally biased region" description="Polar residues" evidence="2">
    <location>
        <begin position="84"/>
        <end position="98"/>
    </location>
</feature>
<feature type="region of interest" description="Disordered" evidence="2">
    <location>
        <begin position="168"/>
        <end position="201"/>
    </location>
</feature>
<keyword evidence="6" id="KW-1185">Reference proteome</keyword>
<accession>A0A9P0KWG0</accession>
<dbReference type="CDD" id="cd13243">
    <property type="entry name" value="PH_PLEKHG1_G2_G3"/>
    <property type="match status" value="1"/>
</dbReference>
<dbReference type="OrthoDB" id="1594986at2759"/>
<dbReference type="InterPro" id="IPR043324">
    <property type="entry name" value="PH_PLEKHG1_G2_G3"/>
</dbReference>
<feature type="domain" description="DH" evidence="4">
    <location>
        <begin position="316"/>
        <end position="493"/>
    </location>
</feature>
<feature type="compositionally biased region" description="Basic and acidic residues" evidence="2">
    <location>
        <begin position="863"/>
        <end position="883"/>
    </location>
</feature>
<protein>
    <submittedName>
        <fullName evidence="5">Uncharacterized protein</fullName>
    </submittedName>
</protein>
<dbReference type="GO" id="GO:0005085">
    <property type="term" value="F:guanyl-nucleotide exchange factor activity"/>
    <property type="evidence" value="ECO:0007669"/>
    <property type="project" value="InterPro"/>
</dbReference>
<dbReference type="InterPro" id="IPR000219">
    <property type="entry name" value="DH_dom"/>
</dbReference>
<organism evidence="5 6">
    <name type="scientific">Acanthoscelides obtectus</name>
    <name type="common">Bean weevil</name>
    <name type="synonym">Bruchus obtectus</name>
    <dbReference type="NCBI Taxonomy" id="200917"/>
    <lineage>
        <taxon>Eukaryota</taxon>
        <taxon>Metazoa</taxon>
        <taxon>Ecdysozoa</taxon>
        <taxon>Arthropoda</taxon>
        <taxon>Hexapoda</taxon>
        <taxon>Insecta</taxon>
        <taxon>Pterygota</taxon>
        <taxon>Neoptera</taxon>
        <taxon>Endopterygota</taxon>
        <taxon>Coleoptera</taxon>
        <taxon>Polyphaga</taxon>
        <taxon>Cucujiformia</taxon>
        <taxon>Chrysomeloidea</taxon>
        <taxon>Chrysomelidae</taxon>
        <taxon>Bruchinae</taxon>
        <taxon>Bruchini</taxon>
        <taxon>Acanthoscelides</taxon>
    </lineage>
</organism>
<keyword evidence="1" id="KW-0597">Phosphoprotein</keyword>
<dbReference type="Gene3D" id="1.20.900.10">
    <property type="entry name" value="Dbl homology (DH) domain"/>
    <property type="match status" value="1"/>
</dbReference>
<dbReference type="Pfam" id="PF22697">
    <property type="entry name" value="SOS1_NGEF_PH"/>
    <property type="match status" value="1"/>
</dbReference>
<feature type="region of interest" description="Disordered" evidence="2">
    <location>
        <begin position="987"/>
        <end position="1041"/>
    </location>
</feature>
<feature type="region of interest" description="Disordered" evidence="2">
    <location>
        <begin position="217"/>
        <end position="319"/>
    </location>
</feature>
<evidence type="ECO:0000313" key="5">
    <source>
        <dbReference type="EMBL" id="CAH1981794.1"/>
    </source>
</evidence>
<dbReference type="PROSITE" id="PS50010">
    <property type="entry name" value="DH_2"/>
    <property type="match status" value="1"/>
</dbReference>
<evidence type="ECO:0000259" key="4">
    <source>
        <dbReference type="PROSITE" id="PS50010"/>
    </source>
</evidence>
<dbReference type="InterPro" id="IPR055251">
    <property type="entry name" value="SOS1_NGEF_PH"/>
</dbReference>
<feature type="region of interest" description="Disordered" evidence="2">
    <location>
        <begin position="81"/>
        <end position="117"/>
    </location>
</feature>
<dbReference type="PANTHER" id="PTHR45924:SF2">
    <property type="entry name" value="FI17866P1"/>
    <property type="match status" value="1"/>
</dbReference>
<sequence>MCTKNGYPDTKGSSLELMPSIMGAFDAIIGGSQKERNCTEGDQIRTSTPKRSHQVGNFANLSPCVQKILSNVPEQEISKKFSSEETLNSSTIRRSTYRPTYRSFRSPEKQSPLNRSNESLDIISTNVQKMLSNLPDAELVISASQLNLSKNTTYLHASRSEFLHRVLEQQGESERDGGKSDRRTVREGGEVTDDGGEKVGEQCQCYGQRPLGSYLHSSHGIASRTPTGRKNAGKFLQIPSESSVGNTSSTASSEVSRPVSLTSLGSCSSSGSSGPHQPGSVYLASAESLDSDPEPTGSQGSADSGIAEQEQTSSTPEQRVLQEVLETETVYVADLGEVIHGYLEVWRNDPDCPLAQHLPYLFNNLEEIYKFNRSFLEDLRKAECDPTETANCFLIHDNGFSVYTQYCTSYPRTMEVLSRLTNDDRMAALFRERQIALGHKLPLGSYLLKPVQRILKYHLLLQRLSKQCASAHKPAVDLALTTMTGIASDINNMKRKHEHAVRVQEIQAQLYGWPGRDLTSLGELIAEGTFRVVGARGRRHVFLFEKVLLMAKSKQDGALAYKTHIMCSNLMLVEQVRGEPLSFQVLPFDNPRLQSTLKARSLQHKREWTLQIKRVILENYTSVIPNRVRQLVLQLGQDLNEKDLETTEKWLPLKPSTTPHYLERRSRMRKTRDFSNRRASSQDRSFVSLGSWRRKSEPSMIPQYNSKTVPKKISKLKKNKEQTMNATFYTDLSDSETCDAIGESTESLIQNGGGEVRNEEREDEKADCPVKTNLEKIVSEILMQNQKMFGNRQNTNRRNVTSDPAPSTWFEEKLKLPAKSDSLPRSFQLSDKIETDTNSVVECKNERLVHDMTSKENTSGDVDEQRENELSSRLEDNSEHPEHKIYRKSAIRFSLLQRLRHIVSEEQRRQRHVPPEPPHRTSSRSIGEKMANPDYADPQKLLLGSKVNLAVEESRELDDETDMMGEVEHLDLTINEKEVLNEIDKRLNSSSSASSDSTEVPDTGQEDPTASVDQSPSASNACSPPPLHNDSSRVTPDPDSYYESLLEDNLTEEYVKDSSGRLVAKQDSFSGNGDRCTVVFAQKYKYFEDQCGTTSGAAQKVARRPTKAPPPIPVKPARLSIRTSTSEGSILAKATHDDQKEENVGQDDAITPTTATSWVKAMVGRFE</sequence>
<dbReference type="PANTHER" id="PTHR45924">
    <property type="entry name" value="FI17866P1"/>
    <property type="match status" value="1"/>
</dbReference>
<feature type="compositionally biased region" description="Basic and acidic residues" evidence="2">
    <location>
        <begin position="168"/>
        <end position="200"/>
    </location>
</feature>
<feature type="domain" description="PH" evidence="3">
    <location>
        <begin position="523"/>
        <end position="617"/>
    </location>
</feature>
<feature type="region of interest" description="Disordered" evidence="2">
    <location>
        <begin position="1098"/>
        <end position="1127"/>
    </location>
</feature>
<name>A0A9P0KWG0_ACAOB</name>
<dbReference type="InterPro" id="IPR011993">
    <property type="entry name" value="PH-like_dom_sf"/>
</dbReference>
<feature type="compositionally biased region" description="Basic and acidic residues" evidence="2">
    <location>
        <begin position="904"/>
        <end position="919"/>
    </location>
</feature>
<feature type="compositionally biased region" description="Basic and acidic residues" evidence="2">
    <location>
        <begin position="663"/>
        <end position="676"/>
    </location>
</feature>
<dbReference type="SUPFAM" id="SSF48065">
    <property type="entry name" value="DBL homology domain (DH-domain)"/>
    <property type="match status" value="1"/>
</dbReference>
<feature type="compositionally biased region" description="Low complexity" evidence="2">
    <location>
        <begin position="240"/>
        <end position="280"/>
    </location>
</feature>
<feature type="compositionally biased region" description="Basic and acidic residues" evidence="2">
    <location>
        <begin position="1134"/>
        <end position="1143"/>
    </location>
</feature>
<evidence type="ECO:0000256" key="1">
    <source>
        <dbReference type="ARBA" id="ARBA00022553"/>
    </source>
</evidence>
<dbReference type="InterPro" id="IPR035899">
    <property type="entry name" value="DBL_dom_sf"/>
</dbReference>
<reference evidence="5" key="1">
    <citation type="submission" date="2022-03" db="EMBL/GenBank/DDBJ databases">
        <authorList>
            <person name="Sayadi A."/>
        </authorList>
    </citation>
    <scope>NUCLEOTIDE SEQUENCE</scope>
</reference>
<dbReference type="Gene3D" id="2.30.29.30">
    <property type="entry name" value="Pleckstrin-homology domain (PH domain)/Phosphotyrosine-binding domain (PTB)"/>
    <property type="match status" value="1"/>
</dbReference>
<dbReference type="GO" id="GO:0031267">
    <property type="term" value="F:small GTPase binding"/>
    <property type="evidence" value="ECO:0007669"/>
    <property type="project" value="TreeGrafter"/>
</dbReference>
<dbReference type="SMART" id="SM00325">
    <property type="entry name" value="RhoGEF"/>
    <property type="match status" value="1"/>
</dbReference>
<dbReference type="SUPFAM" id="SSF50729">
    <property type="entry name" value="PH domain-like"/>
    <property type="match status" value="1"/>
</dbReference>
<feature type="region of interest" description="Disordered" evidence="2">
    <location>
        <begin position="849"/>
        <end position="883"/>
    </location>
</feature>
<evidence type="ECO:0000256" key="2">
    <source>
        <dbReference type="SAM" id="MobiDB-lite"/>
    </source>
</evidence>
<comment type="caution">
    <text evidence="5">The sequence shown here is derived from an EMBL/GenBank/DDBJ whole genome shotgun (WGS) entry which is preliminary data.</text>
</comment>
<dbReference type="AlphaFoldDB" id="A0A9P0KWG0"/>
<dbReference type="CDD" id="cd00160">
    <property type="entry name" value="RhoGEF"/>
    <property type="match status" value="1"/>
</dbReference>